<comment type="similarity">
    <text evidence="4">Belongs to the aldehyde dehydrogenase family.</text>
</comment>
<evidence type="ECO:0000256" key="1">
    <source>
        <dbReference type="ARBA" id="ARBA00023002"/>
    </source>
</evidence>
<dbReference type="InterPro" id="IPR015590">
    <property type="entry name" value="Aldehyde_DH_dom"/>
</dbReference>
<dbReference type="InterPro" id="IPR016161">
    <property type="entry name" value="Ald_DH/histidinol_DH"/>
</dbReference>
<dbReference type="EMBL" id="JACATZ010000001">
    <property type="protein sequence ID" value="NWJ46399.1"/>
    <property type="molecule type" value="Genomic_DNA"/>
</dbReference>
<dbReference type="GO" id="GO:0003842">
    <property type="term" value="F:L-glutamate gamma-semialdehyde dehydrogenase activity"/>
    <property type="evidence" value="ECO:0007669"/>
    <property type="project" value="UniProtKB-EC"/>
</dbReference>
<protein>
    <submittedName>
        <fullName evidence="6">L-glutamate gamma-semialdehyde dehydrogenase</fullName>
        <ecNumber evidence="6">1.2.1.88</ecNumber>
    </submittedName>
</protein>
<keyword evidence="2" id="KW-0520">NAD</keyword>
<evidence type="ECO:0000313" key="8">
    <source>
        <dbReference type="Proteomes" id="UP000521676"/>
    </source>
</evidence>
<dbReference type="GO" id="GO:0004657">
    <property type="term" value="F:proline dehydrogenase activity"/>
    <property type="evidence" value="ECO:0007669"/>
    <property type="project" value="UniProtKB-ARBA"/>
</dbReference>
<dbReference type="Proteomes" id="UP001431572">
    <property type="component" value="Chromosome 1"/>
</dbReference>
<dbReference type="EC" id="1.2.1.88" evidence="6"/>
<dbReference type="InterPro" id="IPR029510">
    <property type="entry name" value="Ald_DH_CS_GLU"/>
</dbReference>
<dbReference type="AlphaFoldDB" id="A0A8T7M251"/>
<feature type="active site" evidence="3">
    <location>
        <position position="289"/>
    </location>
</feature>
<dbReference type="EMBL" id="CP128399">
    <property type="protein sequence ID" value="WJW65769.1"/>
    <property type="molecule type" value="Genomic_DNA"/>
</dbReference>
<evidence type="ECO:0000256" key="4">
    <source>
        <dbReference type="RuleBase" id="RU003345"/>
    </source>
</evidence>
<sequence length="518" mass="56731">MQITLAPFKTEPGLDFTLPAERQAFQAALESVRGKLGAIYPLWIDGKPVVHDETFSSVNPAHPDEIIAKHVATRSEDVEAAIAAAEKAFPLWSATSIQERLTYMHRAVAELRRRRYELDALMVLELGKTWDEADGEIAEAIDLFEWYGRQILKFEQPQQLTPSDGEDFSFFYIPLGVGAVITPFNFPLALTIGMAWGAIVTGNTVVIKPTDSAATVVAWLFEIFNTIGLPAGVANLVTGPGIASGQQLVAHPRIRFIAFTGSKRAGVNIYENGAKLQPGQKWFKRIQMELGGKNAIIVDETADLDAAADGLIASAFGFQGQRCSSAERAVVVESVYDTLLEKVVERAKKLKVADPINPETQLGPLIDEIAQQKFFNYVELGKKEGKLVLGGGKPFTTGYFVEPTIFSEVAPTARITQEEVFGPFLAFIRARDFDDALAIANDTEYGLTGSVYSRDRSRLERARREFHVGNLYFNRKSTGALMGVAPFGGFNMSGTDTKAGGPDYLQFFLQGKTVGETL</sequence>
<keyword evidence="1 4" id="KW-0560">Oxidoreductase</keyword>
<dbReference type="FunFam" id="3.40.309.10:FF:000005">
    <property type="entry name" value="1-pyrroline-5-carboxylate dehydrogenase 1"/>
    <property type="match status" value="1"/>
</dbReference>
<reference evidence="6 8" key="1">
    <citation type="submission" date="2020-06" db="EMBL/GenBank/DDBJ databases">
        <title>Anoxygenic phototrophic Chloroflexota member uses a Type I reaction center.</title>
        <authorList>
            <person name="Tsuji J.M."/>
            <person name="Shaw N.A."/>
            <person name="Nagashima S."/>
            <person name="Venkiteswaran J."/>
            <person name="Schiff S.L."/>
            <person name="Hanada S."/>
            <person name="Tank M."/>
            <person name="Neufeld J.D."/>
        </authorList>
    </citation>
    <scope>NUCLEOTIDE SEQUENCE [LARGE SCALE GENOMIC DNA]</scope>
    <source>
        <strain evidence="6">L227-S17</strain>
    </source>
</reference>
<evidence type="ECO:0000256" key="2">
    <source>
        <dbReference type="ARBA" id="ARBA00023027"/>
    </source>
</evidence>
<dbReference type="CDD" id="cd07124">
    <property type="entry name" value="ALDH_PutA-P5CDH-RocA"/>
    <property type="match status" value="1"/>
</dbReference>
<dbReference type="PROSITE" id="PS00687">
    <property type="entry name" value="ALDEHYDE_DEHYDR_GLU"/>
    <property type="match status" value="1"/>
</dbReference>
<dbReference type="PANTHER" id="PTHR42862:SF1">
    <property type="entry name" value="DELTA-1-PYRROLINE-5-CARBOXYLATE DEHYDROGENASE 2, ISOFORM A-RELATED"/>
    <property type="match status" value="1"/>
</dbReference>
<proteinExistence type="inferred from homology"/>
<dbReference type="GO" id="GO:0009898">
    <property type="term" value="C:cytoplasmic side of plasma membrane"/>
    <property type="evidence" value="ECO:0007669"/>
    <property type="project" value="TreeGrafter"/>
</dbReference>
<dbReference type="InterPro" id="IPR050485">
    <property type="entry name" value="Proline_metab_enzyme"/>
</dbReference>
<evidence type="ECO:0000259" key="5">
    <source>
        <dbReference type="Pfam" id="PF00171"/>
    </source>
</evidence>
<dbReference type="Gene3D" id="3.40.605.10">
    <property type="entry name" value="Aldehyde Dehydrogenase, Chain A, domain 1"/>
    <property type="match status" value="1"/>
</dbReference>
<dbReference type="NCBIfam" id="NF002852">
    <property type="entry name" value="PRK03137.1"/>
    <property type="match status" value="1"/>
</dbReference>
<dbReference type="PANTHER" id="PTHR42862">
    <property type="entry name" value="DELTA-1-PYRROLINE-5-CARBOXYLATE DEHYDROGENASE 1, ISOFORM A-RELATED"/>
    <property type="match status" value="1"/>
</dbReference>
<reference evidence="7" key="2">
    <citation type="journal article" date="2024" name="Nature">
        <title>Anoxygenic phototroph of the Chloroflexota uses a type I reaction centre.</title>
        <authorList>
            <person name="Tsuji J.M."/>
            <person name="Shaw N.A."/>
            <person name="Nagashima S."/>
            <person name="Venkiteswaran J.J."/>
            <person name="Schiff S.L."/>
            <person name="Watanabe T."/>
            <person name="Fukui M."/>
            <person name="Hanada S."/>
            <person name="Tank M."/>
            <person name="Neufeld J.D."/>
        </authorList>
    </citation>
    <scope>NUCLEOTIDE SEQUENCE</scope>
    <source>
        <strain evidence="7">L227-S17</strain>
    </source>
</reference>
<accession>A0A8T7M251</accession>
<gene>
    <name evidence="6" type="ORF">HXX08_11020</name>
    <name evidence="7" type="ORF">OZ401_001547</name>
</gene>
<evidence type="ECO:0000313" key="7">
    <source>
        <dbReference type="EMBL" id="WJW65769.1"/>
    </source>
</evidence>
<dbReference type="Gene3D" id="3.40.309.10">
    <property type="entry name" value="Aldehyde Dehydrogenase, Chain A, domain 2"/>
    <property type="match status" value="1"/>
</dbReference>
<dbReference type="InterPro" id="IPR016163">
    <property type="entry name" value="Ald_DH_C"/>
</dbReference>
<dbReference type="Proteomes" id="UP000521676">
    <property type="component" value="Unassembled WGS sequence"/>
</dbReference>
<name>A0A8T7M251_9CHLR</name>
<dbReference type="InterPro" id="IPR005932">
    <property type="entry name" value="RocA"/>
</dbReference>
<dbReference type="RefSeq" id="WP_341467654.1">
    <property type="nucleotide sequence ID" value="NZ_CP128399.1"/>
</dbReference>
<feature type="domain" description="Aldehyde dehydrogenase" evidence="5">
    <location>
        <begin position="52"/>
        <end position="514"/>
    </location>
</feature>
<dbReference type="Pfam" id="PF00171">
    <property type="entry name" value="Aldedh"/>
    <property type="match status" value="1"/>
</dbReference>
<dbReference type="InterPro" id="IPR016162">
    <property type="entry name" value="Ald_DH_N"/>
</dbReference>
<keyword evidence="9" id="KW-1185">Reference proteome</keyword>
<evidence type="ECO:0000313" key="6">
    <source>
        <dbReference type="EMBL" id="NWJ46399.1"/>
    </source>
</evidence>
<organism evidence="6 8">
    <name type="scientific">Candidatus Chlorohelix allophototropha</name>
    <dbReference type="NCBI Taxonomy" id="3003348"/>
    <lineage>
        <taxon>Bacteria</taxon>
        <taxon>Bacillati</taxon>
        <taxon>Chloroflexota</taxon>
        <taxon>Chloroflexia</taxon>
        <taxon>Candidatus Chloroheliales</taxon>
        <taxon>Candidatus Chloroheliaceae</taxon>
        <taxon>Candidatus Chlorohelix</taxon>
    </lineage>
</organism>
<dbReference type="SUPFAM" id="SSF53720">
    <property type="entry name" value="ALDH-like"/>
    <property type="match status" value="1"/>
</dbReference>
<evidence type="ECO:0000256" key="3">
    <source>
        <dbReference type="PROSITE-ProRule" id="PRU10007"/>
    </source>
</evidence>
<dbReference type="GO" id="GO:0010133">
    <property type="term" value="P:L-proline catabolic process to L-glutamate"/>
    <property type="evidence" value="ECO:0007669"/>
    <property type="project" value="TreeGrafter"/>
</dbReference>
<evidence type="ECO:0000313" key="9">
    <source>
        <dbReference type="Proteomes" id="UP001431572"/>
    </source>
</evidence>